<dbReference type="RefSeq" id="WP_280140042.1">
    <property type="nucleotide sequence ID" value="NZ_FNIT01000001.1"/>
</dbReference>
<accession>A0A1H0CFD8</accession>
<gene>
    <name evidence="6" type="ORF">SAMN05192530_101282</name>
</gene>
<dbReference type="InterPro" id="IPR036249">
    <property type="entry name" value="Thioredoxin-like_sf"/>
</dbReference>
<evidence type="ECO:0000313" key="7">
    <source>
        <dbReference type="Proteomes" id="UP000198793"/>
    </source>
</evidence>
<keyword evidence="7" id="KW-1185">Reference proteome</keyword>
<dbReference type="InterPro" id="IPR003782">
    <property type="entry name" value="SCO1/SenC"/>
</dbReference>
<comment type="similarity">
    <text evidence="1">Belongs to the SCO1/2 family.</text>
</comment>
<dbReference type="CDD" id="cd02968">
    <property type="entry name" value="SCO"/>
    <property type="match status" value="1"/>
</dbReference>
<keyword evidence="3" id="KW-0479">Metal-binding</keyword>
<keyword evidence="2 3" id="KW-0186">Copper</keyword>
<reference evidence="6 7" key="1">
    <citation type="submission" date="2016-10" db="EMBL/GenBank/DDBJ databases">
        <authorList>
            <person name="de Groot N.N."/>
        </authorList>
    </citation>
    <scope>NUCLEOTIDE SEQUENCE [LARGE SCALE GENOMIC DNA]</scope>
    <source>
        <strain evidence="7">L7-484,KACC 16230,DSM 25025</strain>
    </source>
</reference>
<dbReference type="Pfam" id="PF02630">
    <property type="entry name" value="SCO1-SenC"/>
    <property type="match status" value="1"/>
</dbReference>
<feature type="disulfide bond" description="Redox-active" evidence="4">
    <location>
        <begin position="86"/>
        <end position="90"/>
    </location>
</feature>
<keyword evidence="4" id="KW-1015">Disulfide bond</keyword>
<dbReference type="InterPro" id="IPR013766">
    <property type="entry name" value="Thioredoxin_domain"/>
</dbReference>
<dbReference type="EMBL" id="FNIT01000001">
    <property type="protein sequence ID" value="SDN56533.1"/>
    <property type="molecule type" value="Genomic_DNA"/>
</dbReference>
<feature type="binding site" evidence="3">
    <location>
        <position position="86"/>
    </location>
    <ligand>
        <name>Cu cation</name>
        <dbReference type="ChEBI" id="CHEBI:23378"/>
    </ligand>
</feature>
<evidence type="ECO:0000256" key="3">
    <source>
        <dbReference type="PIRSR" id="PIRSR603782-1"/>
    </source>
</evidence>
<dbReference type="AlphaFoldDB" id="A0A1H0CFD8"/>
<sequence length="210" mass="22726">MPATPPPVPTPRRRMPVLRMGLWLLVAAVLALLVLVWAFGRMETANVADAAAYGTPFQLVDQNNQPVSEAVLRGRPTALFFGFTHCPDVCPTTLYEMAGYQKALKAEGKDLGVVFVSVDPERDTPDILRTYVGALSPDITAVTGDPAKVAEMVKGFGIHAAKVAQGDDYTMDHTASVILLDRDGRFVGTIAYGEDPKAARAKLERLTERT</sequence>
<proteinExistence type="inferred from homology"/>
<feature type="binding site" evidence="3">
    <location>
        <position position="173"/>
    </location>
    <ligand>
        <name>Cu cation</name>
        <dbReference type="ChEBI" id="CHEBI:23378"/>
    </ligand>
</feature>
<dbReference type="FunFam" id="3.40.30.10:FF:000013">
    <property type="entry name" value="Blast:Protein SCO1 homolog, mitochondrial"/>
    <property type="match status" value="1"/>
</dbReference>
<evidence type="ECO:0000259" key="5">
    <source>
        <dbReference type="PROSITE" id="PS51352"/>
    </source>
</evidence>
<dbReference type="PROSITE" id="PS51352">
    <property type="entry name" value="THIOREDOXIN_2"/>
    <property type="match status" value="1"/>
</dbReference>
<dbReference type="PANTHER" id="PTHR12151:SF25">
    <property type="entry name" value="LINALOOL DEHYDRATASE_ISOMERASE DOMAIN-CONTAINING PROTEIN"/>
    <property type="match status" value="1"/>
</dbReference>
<organism evidence="6 7">
    <name type="scientific">Aureimonas jatrophae</name>
    <dbReference type="NCBI Taxonomy" id="1166073"/>
    <lineage>
        <taxon>Bacteria</taxon>
        <taxon>Pseudomonadati</taxon>
        <taxon>Pseudomonadota</taxon>
        <taxon>Alphaproteobacteria</taxon>
        <taxon>Hyphomicrobiales</taxon>
        <taxon>Aurantimonadaceae</taxon>
        <taxon>Aureimonas</taxon>
    </lineage>
</organism>
<dbReference type="Proteomes" id="UP000198793">
    <property type="component" value="Unassembled WGS sequence"/>
</dbReference>
<evidence type="ECO:0000256" key="4">
    <source>
        <dbReference type="PIRSR" id="PIRSR603782-2"/>
    </source>
</evidence>
<dbReference type="PANTHER" id="PTHR12151">
    <property type="entry name" value="ELECTRON TRANSPORT PROTIN SCO1/SENC FAMILY MEMBER"/>
    <property type="match status" value="1"/>
</dbReference>
<feature type="binding site" evidence="3">
    <location>
        <position position="90"/>
    </location>
    <ligand>
        <name>Cu cation</name>
        <dbReference type="ChEBI" id="CHEBI:23378"/>
    </ligand>
</feature>
<name>A0A1H0CFD8_9HYPH</name>
<dbReference type="SUPFAM" id="SSF52833">
    <property type="entry name" value="Thioredoxin-like"/>
    <property type="match status" value="1"/>
</dbReference>
<dbReference type="Gene3D" id="3.40.30.10">
    <property type="entry name" value="Glutaredoxin"/>
    <property type="match status" value="1"/>
</dbReference>
<evidence type="ECO:0000256" key="2">
    <source>
        <dbReference type="ARBA" id="ARBA00023008"/>
    </source>
</evidence>
<dbReference type="STRING" id="1166073.SAMN05192530_101282"/>
<feature type="domain" description="Thioredoxin" evidence="5">
    <location>
        <begin position="48"/>
        <end position="210"/>
    </location>
</feature>
<protein>
    <submittedName>
        <fullName evidence="6">Protein SCO1/2</fullName>
    </submittedName>
</protein>
<evidence type="ECO:0000256" key="1">
    <source>
        <dbReference type="ARBA" id="ARBA00010996"/>
    </source>
</evidence>
<evidence type="ECO:0000313" key="6">
    <source>
        <dbReference type="EMBL" id="SDN56533.1"/>
    </source>
</evidence>
<dbReference type="GO" id="GO:0046872">
    <property type="term" value="F:metal ion binding"/>
    <property type="evidence" value="ECO:0007669"/>
    <property type="project" value="UniProtKB-KW"/>
</dbReference>